<dbReference type="CDD" id="cd15831">
    <property type="entry name" value="BTAD"/>
    <property type="match status" value="1"/>
</dbReference>
<dbReference type="InterPro" id="IPR011990">
    <property type="entry name" value="TPR-like_helical_dom_sf"/>
</dbReference>
<evidence type="ECO:0000313" key="9">
    <source>
        <dbReference type="EMBL" id="MDI5963962.1"/>
    </source>
</evidence>
<evidence type="ECO:0000256" key="1">
    <source>
        <dbReference type="ARBA" id="ARBA00005820"/>
    </source>
</evidence>
<evidence type="ECO:0000256" key="4">
    <source>
        <dbReference type="ARBA" id="ARBA00023125"/>
    </source>
</evidence>
<dbReference type="SUPFAM" id="SSF48452">
    <property type="entry name" value="TPR-like"/>
    <property type="match status" value="1"/>
</dbReference>
<dbReference type="InterPro" id="IPR051677">
    <property type="entry name" value="AfsR-DnrI-RedD_regulator"/>
</dbReference>
<dbReference type="SMART" id="SM00862">
    <property type="entry name" value="Trans_reg_C"/>
    <property type="match status" value="1"/>
</dbReference>
<evidence type="ECO:0000256" key="5">
    <source>
        <dbReference type="ARBA" id="ARBA00023163"/>
    </source>
</evidence>
<dbReference type="GO" id="GO:0043531">
    <property type="term" value="F:ADP binding"/>
    <property type="evidence" value="ECO:0007669"/>
    <property type="project" value="InterPro"/>
</dbReference>
<dbReference type="RefSeq" id="WP_271312726.1">
    <property type="nucleotide sequence ID" value="NZ_JAAGKO020000019.1"/>
</dbReference>
<gene>
    <name evidence="9" type="ORF">POF43_014775</name>
    <name evidence="10" type="ORF">POF50_012105</name>
</gene>
<feature type="region of interest" description="Disordered" evidence="7">
    <location>
        <begin position="245"/>
        <end position="271"/>
    </location>
</feature>
<dbReference type="Gene3D" id="3.40.50.300">
    <property type="entry name" value="P-loop containing nucleotide triphosphate hydrolases"/>
    <property type="match status" value="1"/>
</dbReference>
<evidence type="ECO:0000256" key="7">
    <source>
        <dbReference type="SAM" id="MobiDB-lite"/>
    </source>
</evidence>
<keyword evidence="3" id="KW-0805">Transcription regulation</keyword>
<evidence type="ECO:0000256" key="3">
    <source>
        <dbReference type="ARBA" id="ARBA00023015"/>
    </source>
</evidence>
<evidence type="ECO:0000256" key="2">
    <source>
        <dbReference type="ARBA" id="ARBA00023012"/>
    </source>
</evidence>
<dbReference type="EMBL" id="JAAGKO020000019">
    <property type="protein sequence ID" value="MDI5963962.1"/>
    <property type="molecule type" value="Genomic_DNA"/>
</dbReference>
<evidence type="ECO:0000259" key="8">
    <source>
        <dbReference type="PROSITE" id="PS51755"/>
    </source>
</evidence>
<organism evidence="10">
    <name type="scientific">Streptantibioticus silvisoli</name>
    <dbReference type="NCBI Taxonomy" id="2705255"/>
    <lineage>
        <taxon>Bacteria</taxon>
        <taxon>Bacillati</taxon>
        <taxon>Actinomycetota</taxon>
        <taxon>Actinomycetes</taxon>
        <taxon>Kitasatosporales</taxon>
        <taxon>Streptomycetaceae</taxon>
        <taxon>Streptantibioticus</taxon>
    </lineage>
</organism>
<dbReference type="InterPro" id="IPR016032">
    <property type="entry name" value="Sig_transdc_resp-reg_C-effctor"/>
</dbReference>
<dbReference type="Proteomes" id="UP001156398">
    <property type="component" value="Unassembled WGS sequence"/>
</dbReference>
<comment type="similarity">
    <text evidence="1">Belongs to the AfsR/DnrI/RedD regulatory family.</text>
</comment>
<dbReference type="GO" id="GO:0000160">
    <property type="term" value="P:phosphorelay signal transduction system"/>
    <property type="evidence" value="ECO:0007669"/>
    <property type="project" value="UniProtKB-KW"/>
</dbReference>
<dbReference type="Gene3D" id="1.25.40.10">
    <property type="entry name" value="Tetratricopeptide repeat domain"/>
    <property type="match status" value="1"/>
</dbReference>
<dbReference type="AlphaFoldDB" id="A0AA90H3I5"/>
<keyword evidence="4 6" id="KW-0238">DNA-binding</keyword>
<dbReference type="InterPro" id="IPR027417">
    <property type="entry name" value="P-loop_NTPase"/>
</dbReference>
<feature type="DNA-binding region" description="OmpR/PhoB-type" evidence="6">
    <location>
        <begin position="1"/>
        <end position="90"/>
    </location>
</feature>
<dbReference type="SUPFAM" id="SSF52540">
    <property type="entry name" value="P-loop containing nucleoside triphosphate hydrolases"/>
    <property type="match status" value="1"/>
</dbReference>
<name>A0AA90H3I5_9ACTN</name>
<proteinExistence type="inferred from homology"/>
<dbReference type="Gene3D" id="1.10.10.10">
    <property type="entry name" value="Winged helix-like DNA-binding domain superfamily/Winged helix DNA-binding domain"/>
    <property type="match status" value="1"/>
</dbReference>
<reference evidence="10 11" key="1">
    <citation type="submission" date="2023-05" db="EMBL/GenBank/DDBJ databases">
        <title>Streptantibioticus silvisoli sp. nov., acidotolerant actinomycetes 1 from pine litter.</title>
        <authorList>
            <person name="Swiecimska M."/>
            <person name="Golinska P."/>
            <person name="Sangal V."/>
            <person name="Wachnowicz B."/>
            <person name="Goodfellow M."/>
        </authorList>
    </citation>
    <scope>NUCLEOTIDE SEQUENCE</scope>
    <source>
        <strain evidence="10">SL13</strain>
        <strain evidence="9 11">SL54</strain>
    </source>
</reference>
<dbReference type="InterPro" id="IPR001867">
    <property type="entry name" value="OmpR/PhoB-type_DNA-bd"/>
</dbReference>
<dbReference type="InterPro" id="IPR036388">
    <property type="entry name" value="WH-like_DNA-bd_sf"/>
</dbReference>
<evidence type="ECO:0000313" key="10">
    <source>
        <dbReference type="EMBL" id="MDI5970075.1"/>
    </source>
</evidence>
<comment type="caution">
    <text evidence="10">The sequence shown here is derived from an EMBL/GenBank/DDBJ whole genome shotgun (WGS) entry which is preliminary data.</text>
</comment>
<dbReference type="PANTHER" id="PTHR35807">
    <property type="entry name" value="TRANSCRIPTIONAL REGULATOR REDD-RELATED"/>
    <property type="match status" value="1"/>
</dbReference>
<accession>A0AA90H3I5</accession>
<evidence type="ECO:0000313" key="11">
    <source>
        <dbReference type="Proteomes" id="UP001156398"/>
    </source>
</evidence>
<dbReference type="PRINTS" id="PR00364">
    <property type="entry name" value="DISEASERSIST"/>
</dbReference>
<dbReference type="GO" id="GO:0006355">
    <property type="term" value="P:regulation of DNA-templated transcription"/>
    <property type="evidence" value="ECO:0007669"/>
    <property type="project" value="InterPro"/>
</dbReference>
<keyword evidence="5" id="KW-0804">Transcription</keyword>
<sequence length="600" mass="63848">MEVGILGQFVITMAGRPVEIASRKQRLLLAILLTADGTPVHAGTLTDALWGELPPVSAAANLRQHLYRLRSALGGDRIVRLGGTGVRMRLDDVSVDARRFTELATAGEDALTAGRPDTARDLLGEALGLWRGVPFAELAAEPALTAEVTALTERHLLTLQRRIDADLALGRHSDVVPELTRLVTAHPYQEAFYAQQMLALHRCGRTADALAVLARARRILAGELGLEPGHELRALERSILRQDESLRLPRTAGGKPPGRRRPEPLGKPAELPASVADFTGRTAETALLDTYSGELAVAVVGPAGVGKSALAVHWGHTAADRFPDGQLFVALHGFSTTGPAEPIDALARLLRALGMPADQIPSDVDEAAARYRSMLAGRRMLVVLDDARSASQVRMLLPGRPGSLAVITSRRRLSGLLAHHAVRRIALGPLPTGTAVGLLRRMLTPARIDAEPDASAALVRACGCLPLALRMAAANLTDQPGRSITDYVAELRPGYRLVGLSDVEDEFTLRLMFDSSYAILDATTQLVFRRLSLVAGPDFTAETAAAVAGVPLDDASAGLARLADAHLVVARAPGRYTFHDLVGEYAALRHGSGTREGAGP</sequence>
<dbReference type="InterPro" id="IPR005158">
    <property type="entry name" value="BTAD"/>
</dbReference>
<dbReference type="PANTHER" id="PTHR35807:SF1">
    <property type="entry name" value="TRANSCRIPTIONAL REGULATOR REDD"/>
    <property type="match status" value="1"/>
</dbReference>
<dbReference type="Pfam" id="PF03704">
    <property type="entry name" value="BTAD"/>
    <property type="match status" value="1"/>
</dbReference>
<dbReference type="SUPFAM" id="SSF46894">
    <property type="entry name" value="C-terminal effector domain of the bipartite response regulators"/>
    <property type="match status" value="1"/>
</dbReference>
<dbReference type="SMART" id="SM01043">
    <property type="entry name" value="BTAD"/>
    <property type="match status" value="1"/>
</dbReference>
<dbReference type="EMBL" id="JABXJJ020000013">
    <property type="protein sequence ID" value="MDI5970075.1"/>
    <property type="molecule type" value="Genomic_DNA"/>
</dbReference>
<dbReference type="GO" id="GO:0003677">
    <property type="term" value="F:DNA binding"/>
    <property type="evidence" value="ECO:0007669"/>
    <property type="project" value="UniProtKB-UniRule"/>
</dbReference>
<dbReference type="PROSITE" id="PS51755">
    <property type="entry name" value="OMPR_PHOB"/>
    <property type="match status" value="1"/>
</dbReference>
<protein>
    <submittedName>
        <fullName evidence="10">BTAD domain-containing putative transcriptional regulator</fullName>
    </submittedName>
</protein>
<feature type="domain" description="OmpR/PhoB-type" evidence="8">
    <location>
        <begin position="1"/>
        <end position="90"/>
    </location>
</feature>
<evidence type="ECO:0000256" key="6">
    <source>
        <dbReference type="PROSITE-ProRule" id="PRU01091"/>
    </source>
</evidence>
<keyword evidence="11" id="KW-1185">Reference proteome</keyword>
<keyword evidence="2" id="KW-0902">Two-component regulatory system</keyword>